<name>A0ABN8QKG4_9CNID</name>
<dbReference type="Proteomes" id="UP001159427">
    <property type="component" value="Unassembled WGS sequence"/>
</dbReference>
<dbReference type="EMBL" id="CALNXI010001313">
    <property type="protein sequence ID" value="CAH3164464.1"/>
    <property type="molecule type" value="Genomic_DNA"/>
</dbReference>
<reference evidence="10 11" key="1">
    <citation type="submission" date="2022-05" db="EMBL/GenBank/DDBJ databases">
        <authorList>
            <consortium name="Genoscope - CEA"/>
            <person name="William W."/>
        </authorList>
    </citation>
    <scope>NUCLEOTIDE SEQUENCE [LARGE SCALE GENOMIC DNA]</scope>
</reference>
<evidence type="ECO:0000256" key="2">
    <source>
        <dbReference type="ARBA" id="ARBA00022670"/>
    </source>
</evidence>
<evidence type="ECO:0000256" key="5">
    <source>
        <dbReference type="ARBA" id="ARBA00022833"/>
    </source>
</evidence>
<keyword evidence="7" id="KW-0472">Membrane</keyword>
<evidence type="ECO:0000313" key="10">
    <source>
        <dbReference type="EMBL" id="CAH3164464.1"/>
    </source>
</evidence>
<dbReference type="CDD" id="cd08662">
    <property type="entry name" value="M13"/>
    <property type="match status" value="1"/>
</dbReference>
<feature type="domain" description="Peptidase M13 C-terminal" evidence="8">
    <location>
        <begin position="519"/>
        <end position="732"/>
    </location>
</feature>
<dbReference type="PANTHER" id="PTHR11733:SF240">
    <property type="entry name" value="GH14155P-RELATED"/>
    <property type="match status" value="1"/>
</dbReference>
<dbReference type="Gene3D" id="3.40.390.10">
    <property type="entry name" value="Collagenase (Catalytic Domain)"/>
    <property type="match status" value="1"/>
</dbReference>
<gene>
    <name evidence="10" type="ORF">PEVE_00004974</name>
</gene>
<dbReference type="SUPFAM" id="SSF55486">
    <property type="entry name" value="Metalloproteases ('zincins'), catalytic domain"/>
    <property type="match status" value="1"/>
</dbReference>
<evidence type="ECO:0008006" key="12">
    <source>
        <dbReference type="Google" id="ProtNLM"/>
    </source>
</evidence>
<dbReference type="InterPro" id="IPR018497">
    <property type="entry name" value="Peptidase_M13_C"/>
</dbReference>
<dbReference type="InterPro" id="IPR000718">
    <property type="entry name" value="Peptidase_M13"/>
</dbReference>
<comment type="caution">
    <text evidence="10">The sequence shown here is derived from an EMBL/GenBank/DDBJ whole genome shotgun (WGS) entry which is preliminary data.</text>
</comment>
<feature type="transmembrane region" description="Helical" evidence="7">
    <location>
        <begin position="5"/>
        <end position="25"/>
    </location>
</feature>
<dbReference type="Pfam" id="PF01431">
    <property type="entry name" value="Peptidase_M13"/>
    <property type="match status" value="1"/>
</dbReference>
<dbReference type="Gene3D" id="1.10.1380.10">
    <property type="entry name" value="Neutral endopeptidase , domain2"/>
    <property type="match status" value="1"/>
</dbReference>
<evidence type="ECO:0000313" key="11">
    <source>
        <dbReference type="Proteomes" id="UP001159427"/>
    </source>
</evidence>
<sequence length="733" mass="84445">MLGRYAFIVSAFLSVSTVGLLVLVLNRHFDNPNASTKQQKRALYMFSDVHNRKNSEICTAHECIQVAEYIKKSIDSTVNPCSDFFQFSCGGWIKRNPIPKSYNDFSTFTKLSKDIEKEIYELLQMSHDGAPQNEALVKTRDFYSSCMDTVAIERLGAKPMLDFIREIGSWSICNDGSWNKSAWDIHEVLKYLQSTYYPASPFFSVEVTNDHLNSTKHLIKVDQSGLSLQREIYFKHPEMVDIYVDYMSKVAKLLGTKCNTTAKMREIIDFEKKLAKFTTSAEGKAEGIYRRINLKTLIKLVPQFPWLDHMQAIFKEAHVTKTEVVLATSPSYLQKMTKLLKSTSKELLSNYVVWQMIRDKISLLSSPFRKARAKFNERISGVEDTDPRWRTCTGITNDNMGVPIGSLYVSKFFAQSAIEKTQTMINEIMKTFKNRVKKHEWIDEKTTKSADALGSKIGYAKYVVQPEELVSRFKNLRIASKKFFKNNLEVDKWVRRRLFNKLRKPVDKEKWPMFPQTINAMYQFYENEIVIPAGILQSPFFYPANIPRSLSYGALGSIIGHEITHGFDNTGRKFDKNGDIVKEWWSNSSVKEFNKKAKCIEKQYSKYKVQGKYPISGKVTLGENIADNGGTKLSYFAYHDWLHQTGNKEFLLPGLEYSNEQLFFIGYAQEYCSHARQKTEYIATLSEIHAPPKINLLFCFRVIGTLSNFKEFSVAFNCPVNSTMNPRTKCEVW</sequence>
<accession>A0ABN8QKG4</accession>
<organism evidence="10 11">
    <name type="scientific">Porites evermanni</name>
    <dbReference type="NCBI Taxonomy" id="104178"/>
    <lineage>
        <taxon>Eukaryota</taxon>
        <taxon>Metazoa</taxon>
        <taxon>Cnidaria</taxon>
        <taxon>Anthozoa</taxon>
        <taxon>Hexacorallia</taxon>
        <taxon>Scleractinia</taxon>
        <taxon>Fungiina</taxon>
        <taxon>Poritidae</taxon>
        <taxon>Porites</taxon>
    </lineage>
</organism>
<keyword evidence="2" id="KW-0645">Protease</keyword>
<dbReference type="PANTHER" id="PTHR11733">
    <property type="entry name" value="ZINC METALLOPROTEASE FAMILY M13 NEPRILYSIN-RELATED"/>
    <property type="match status" value="1"/>
</dbReference>
<keyword evidence="7" id="KW-1133">Transmembrane helix</keyword>
<evidence type="ECO:0000256" key="7">
    <source>
        <dbReference type="SAM" id="Phobius"/>
    </source>
</evidence>
<keyword evidence="11" id="KW-1185">Reference proteome</keyword>
<evidence type="ECO:0000256" key="3">
    <source>
        <dbReference type="ARBA" id="ARBA00022723"/>
    </source>
</evidence>
<proteinExistence type="predicted"/>
<evidence type="ECO:0000259" key="9">
    <source>
        <dbReference type="Pfam" id="PF05649"/>
    </source>
</evidence>
<evidence type="ECO:0000256" key="4">
    <source>
        <dbReference type="ARBA" id="ARBA00022801"/>
    </source>
</evidence>
<keyword evidence="7" id="KW-0812">Transmembrane</keyword>
<feature type="domain" description="Peptidase M13 N-terminal" evidence="9">
    <location>
        <begin position="80"/>
        <end position="458"/>
    </location>
</feature>
<evidence type="ECO:0000256" key="6">
    <source>
        <dbReference type="ARBA" id="ARBA00023049"/>
    </source>
</evidence>
<dbReference type="InterPro" id="IPR024079">
    <property type="entry name" value="MetalloPept_cat_dom_sf"/>
</dbReference>
<keyword evidence="4" id="KW-0378">Hydrolase</keyword>
<dbReference type="PRINTS" id="PR00786">
    <property type="entry name" value="NEPRILYSIN"/>
</dbReference>
<keyword evidence="5" id="KW-0862">Zinc</keyword>
<dbReference type="PROSITE" id="PS51885">
    <property type="entry name" value="NEPRILYSIN"/>
    <property type="match status" value="1"/>
</dbReference>
<keyword evidence="6" id="KW-0482">Metalloprotease</keyword>
<evidence type="ECO:0000259" key="8">
    <source>
        <dbReference type="Pfam" id="PF01431"/>
    </source>
</evidence>
<dbReference type="Pfam" id="PF05649">
    <property type="entry name" value="Peptidase_M13_N"/>
    <property type="match status" value="1"/>
</dbReference>
<dbReference type="InterPro" id="IPR042089">
    <property type="entry name" value="Peptidase_M13_dom_2"/>
</dbReference>
<keyword evidence="3" id="KW-0479">Metal-binding</keyword>
<evidence type="ECO:0000256" key="1">
    <source>
        <dbReference type="ARBA" id="ARBA00001947"/>
    </source>
</evidence>
<comment type="cofactor">
    <cofactor evidence="1">
        <name>Zn(2+)</name>
        <dbReference type="ChEBI" id="CHEBI:29105"/>
    </cofactor>
</comment>
<protein>
    <recommendedName>
        <fullName evidence="12">Endothelin-converting enzyme 1</fullName>
    </recommendedName>
</protein>
<dbReference type="InterPro" id="IPR008753">
    <property type="entry name" value="Peptidase_M13_N"/>
</dbReference>